<organism evidence="3 4">
    <name type="scientific">Candidatus Sulfurimonas marisnigri</name>
    <dbReference type="NCBI Taxonomy" id="2740405"/>
    <lineage>
        <taxon>Bacteria</taxon>
        <taxon>Pseudomonadati</taxon>
        <taxon>Campylobacterota</taxon>
        <taxon>Epsilonproteobacteria</taxon>
        <taxon>Campylobacterales</taxon>
        <taxon>Sulfurimonadaceae</taxon>
        <taxon>Sulfurimonas</taxon>
    </lineage>
</organism>
<dbReference type="EMBL" id="CP054493">
    <property type="protein sequence ID" value="QOY53619.1"/>
    <property type="molecule type" value="Genomic_DNA"/>
</dbReference>
<keyword evidence="4" id="KW-1185">Reference proteome</keyword>
<dbReference type="InterPro" id="IPR025263">
    <property type="entry name" value="YhdP_central"/>
</dbReference>
<evidence type="ECO:0000256" key="1">
    <source>
        <dbReference type="SAM" id="Phobius"/>
    </source>
</evidence>
<sequence>MNDKIIINTISKIHFILISALSFILLTLSIMFILLQNGLYIDEISFPNFKAKKLYIKWDEKVSVIIEELNVVKEKNSKDSKPDYEMFSEILKSTVHLDNWFEKIIIKKISFNDIEGSFKYIDGGNGFLSASSPTFSLESRMFFESHMFNIQIDEYKDRKRELLVSGNLILNTIGKIELITSLSIDINCDTNLNVYAISDTKKLSYKVESTKNIKNSRYIVDLLDMNPKAKYWVYNAIEMSSLSIKSAYGWLEYDKVNEAYLNLHVKATANDLNYTYDKELEPVNTAYTDLEFKNGVLYIKPQNAFSYGFFLDKSWLKIDFSKKEELLSLYLLFKGKVNKGLLSLLNRYKITLPFIQTEGEVATNLELNINLRSAQVVAVGDFYAKQGKIEYLGLDIDVFDAHVFLNNSHIKIKDMYAKYKDIATSYVDMNFNARESAGTLDFRVKEISLKERGLTLQKLAEPLHVTYAISPQNDYLRVEKSNWIFKNKLFKVSSMKIPFDIKKLTAQIPITPVEIPKIASALVSGKILFKPIRAKLTIDLQKLNYANIELSKPPSSIDLVYNNGFSLSSKDKIILDIDSVNYTFGNARIDFNTDNVSVKNLSLNISDKLKSKISAIYSLKKSDGYIDLHSMEFSDSKLGEIFKNEKTTRLHVEATGSNINITSKEYDLDYLKRDDEWRLKLNSIEKIAKSSKALREFGLTNGNFSIFKKNSDKNIKFTASSEYKYKILVKDNTPVKNYLVSGEIEKEVGSVSLRVNDSVDVSINDKIKIEANSIGININEILNFISDKNNSNKSNNNLKLSLNAKKSYIYFSKNRYAISDNIELKYNNNITTLNLEHKNGNADFKFSDGNFHIYGRDFGDLFMENLFAHSEFKGGILDFAITGTPYKHNGMIFVRKTTILDYKILNNILAFVNTIPSLVTFSLPGYNNKGLAVESAYMSFNLKNNIYKIDDLYLKSKEIDIVGKGNASIKNNTIDVDLNLKTDLGSTISKIPIVGYILLGKDSISTSLKIRGKLDDPDVTTQVTKDIIVAPLNIIKRTLMLPFELFKSDDDKK</sequence>
<dbReference type="Proteomes" id="UP000593836">
    <property type="component" value="Chromosome"/>
</dbReference>
<reference evidence="3 4" key="1">
    <citation type="submission" date="2020-05" db="EMBL/GenBank/DDBJ databases">
        <title>Sulfurimonas marisnigri, sp. nov., and Sulfurimonas baltica, sp. nov., manganese oxide reducing chemolithoautotrophs of the class Epsilonproteobacteria isolated from the pelagic redoxclines of the Black and Baltic Seas and emended description of the genus Sulfurimonas.</title>
        <authorList>
            <person name="Henkel J.V."/>
            <person name="Laudan C."/>
            <person name="Werner J."/>
            <person name="Neu T."/>
            <person name="Plewe S."/>
            <person name="Sproer C."/>
            <person name="Bunk B."/>
            <person name="Schulz-Vogt H.N."/>
        </authorList>
    </citation>
    <scope>NUCLEOTIDE SEQUENCE [LARGE SCALE GENOMIC DNA]</scope>
    <source>
        <strain evidence="3 4">SoZ1</strain>
    </source>
</reference>
<name>A0A7S7LY48_9BACT</name>
<gene>
    <name evidence="3" type="ORF">HUE87_06750</name>
</gene>
<keyword evidence="1" id="KW-0472">Membrane</keyword>
<feature type="transmembrane region" description="Helical" evidence="1">
    <location>
        <begin position="12"/>
        <end position="35"/>
    </location>
</feature>
<proteinExistence type="predicted"/>
<dbReference type="Pfam" id="PF13116">
    <property type="entry name" value="YhdP"/>
    <property type="match status" value="1"/>
</dbReference>
<dbReference type="AlphaFoldDB" id="A0A7S7LY48"/>
<evidence type="ECO:0000313" key="4">
    <source>
        <dbReference type="Proteomes" id="UP000593836"/>
    </source>
</evidence>
<keyword evidence="1" id="KW-1133">Transmembrane helix</keyword>
<evidence type="ECO:0000259" key="2">
    <source>
        <dbReference type="Pfam" id="PF13116"/>
    </source>
</evidence>
<feature type="domain" description="YhdP central" evidence="2">
    <location>
        <begin position="747"/>
        <end position="1019"/>
    </location>
</feature>
<evidence type="ECO:0000313" key="3">
    <source>
        <dbReference type="EMBL" id="QOY53619.1"/>
    </source>
</evidence>
<protein>
    <submittedName>
        <fullName evidence="3">AsmA-like C-terminal domain-containing protein</fullName>
    </submittedName>
</protein>
<keyword evidence="1" id="KW-0812">Transmembrane</keyword>
<accession>A0A7S7LY48</accession>
<dbReference type="KEGG" id="smas:HUE87_06750"/>